<evidence type="ECO:0000256" key="1">
    <source>
        <dbReference type="SAM" id="MobiDB-lite"/>
    </source>
</evidence>
<name>A0ABD0KIM5_9CAEN</name>
<protein>
    <submittedName>
        <fullName evidence="2">Uncharacterized protein</fullName>
    </submittedName>
</protein>
<evidence type="ECO:0000313" key="3">
    <source>
        <dbReference type="Proteomes" id="UP001519460"/>
    </source>
</evidence>
<comment type="caution">
    <text evidence="2">The sequence shown here is derived from an EMBL/GenBank/DDBJ whole genome shotgun (WGS) entry which is preliminary data.</text>
</comment>
<reference evidence="2 3" key="1">
    <citation type="journal article" date="2023" name="Sci. Data">
        <title>Genome assembly of the Korean intertidal mud-creeper Batillaria attramentaria.</title>
        <authorList>
            <person name="Patra A.K."/>
            <person name="Ho P.T."/>
            <person name="Jun S."/>
            <person name="Lee S.J."/>
            <person name="Kim Y."/>
            <person name="Won Y.J."/>
        </authorList>
    </citation>
    <scope>NUCLEOTIDE SEQUENCE [LARGE SCALE GENOMIC DNA]</scope>
    <source>
        <strain evidence="2">Wonlab-2016</strain>
    </source>
</reference>
<dbReference type="EMBL" id="JACVVK020000171">
    <property type="protein sequence ID" value="KAK7486943.1"/>
    <property type="molecule type" value="Genomic_DNA"/>
</dbReference>
<feature type="non-terminal residue" evidence="2">
    <location>
        <position position="66"/>
    </location>
</feature>
<keyword evidence="3" id="KW-1185">Reference proteome</keyword>
<dbReference type="AlphaFoldDB" id="A0ABD0KIM5"/>
<gene>
    <name evidence="2" type="ORF">BaRGS_00021759</name>
</gene>
<organism evidence="2 3">
    <name type="scientific">Batillaria attramentaria</name>
    <dbReference type="NCBI Taxonomy" id="370345"/>
    <lineage>
        <taxon>Eukaryota</taxon>
        <taxon>Metazoa</taxon>
        <taxon>Spiralia</taxon>
        <taxon>Lophotrochozoa</taxon>
        <taxon>Mollusca</taxon>
        <taxon>Gastropoda</taxon>
        <taxon>Caenogastropoda</taxon>
        <taxon>Sorbeoconcha</taxon>
        <taxon>Cerithioidea</taxon>
        <taxon>Batillariidae</taxon>
        <taxon>Batillaria</taxon>
    </lineage>
</organism>
<proteinExistence type="predicted"/>
<sequence length="66" mass="7314">MVSSTPPARNGASTLGPASNVIEPKEGRHNIYILCGLFPLHYALYSFEGNYHELWHTTKTKVPAMV</sequence>
<feature type="compositionally biased region" description="Polar residues" evidence="1">
    <location>
        <begin position="1"/>
        <end position="17"/>
    </location>
</feature>
<evidence type="ECO:0000313" key="2">
    <source>
        <dbReference type="EMBL" id="KAK7486943.1"/>
    </source>
</evidence>
<accession>A0ABD0KIM5</accession>
<dbReference type="Proteomes" id="UP001519460">
    <property type="component" value="Unassembled WGS sequence"/>
</dbReference>
<feature type="region of interest" description="Disordered" evidence="1">
    <location>
        <begin position="1"/>
        <end position="22"/>
    </location>
</feature>